<dbReference type="GO" id="GO:0019321">
    <property type="term" value="P:pentose metabolic process"/>
    <property type="evidence" value="ECO:0007669"/>
    <property type="project" value="TreeGrafter"/>
</dbReference>
<sequence length="85" mass="9221">DYIRAIKETVPAALQEAGVSASEVIALGVDTTSASVVFAAEDGTPMSEIEQFRNNPHAYVKLWKHHGAAEQADRIQSLAAERQEK</sequence>
<name>A0AAW6Y0Z9_STRAG</name>
<dbReference type="EMBL" id="JASOIH010000462">
    <property type="protein sequence ID" value="MDK6900732.1"/>
    <property type="molecule type" value="Genomic_DNA"/>
</dbReference>
<dbReference type="GO" id="GO:0019150">
    <property type="term" value="F:D-ribulokinase activity"/>
    <property type="evidence" value="ECO:0007669"/>
    <property type="project" value="TreeGrafter"/>
</dbReference>
<feature type="non-terminal residue" evidence="3">
    <location>
        <position position="85"/>
    </location>
</feature>
<reference evidence="3" key="1">
    <citation type="submission" date="2023-05" db="EMBL/GenBank/DDBJ databases">
        <title>Cataloging the Phylogenetic Diversity of Human Bladder Bacteria.</title>
        <authorList>
            <person name="Du J."/>
        </authorList>
    </citation>
    <scope>NUCLEOTIDE SEQUENCE</scope>
    <source>
        <strain evidence="3">UMB8703</strain>
    </source>
</reference>
<keyword evidence="1" id="KW-0808">Transferase</keyword>
<dbReference type="PANTHER" id="PTHR43435">
    <property type="entry name" value="RIBULOKINASE"/>
    <property type="match status" value="1"/>
</dbReference>
<proteinExistence type="predicted"/>
<gene>
    <name evidence="3" type="ORF">QP229_12305</name>
</gene>
<dbReference type="GO" id="GO:0005737">
    <property type="term" value="C:cytoplasm"/>
    <property type="evidence" value="ECO:0007669"/>
    <property type="project" value="TreeGrafter"/>
</dbReference>
<dbReference type="AlphaFoldDB" id="A0AAW6Y0Z9"/>
<accession>A0AAW6Y0Z9</accession>
<evidence type="ECO:0000256" key="1">
    <source>
        <dbReference type="ARBA" id="ARBA00022679"/>
    </source>
</evidence>
<organism evidence="3 4">
    <name type="scientific">Streptococcus agalactiae</name>
    <dbReference type="NCBI Taxonomy" id="1311"/>
    <lineage>
        <taxon>Bacteria</taxon>
        <taxon>Bacillati</taxon>
        <taxon>Bacillota</taxon>
        <taxon>Bacilli</taxon>
        <taxon>Lactobacillales</taxon>
        <taxon>Streptococcaceae</taxon>
        <taxon>Streptococcus</taxon>
    </lineage>
</organism>
<evidence type="ECO:0000256" key="2">
    <source>
        <dbReference type="ARBA" id="ARBA00022777"/>
    </source>
</evidence>
<feature type="non-terminal residue" evidence="3">
    <location>
        <position position="1"/>
    </location>
</feature>
<dbReference type="PANTHER" id="PTHR43435:SF4">
    <property type="entry name" value="FGGY CARBOHYDRATE KINASE DOMAIN-CONTAINING PROTEIN"/>
    <property type="match status" value="1"/>
</dbReference>
<dbReference type="InterPro" id="IPR043129">
    <property type="entry name" value="ATPase_NBD"/>
</dbReference>
<keyword evidence="2" id="KW-0418">Kinase</keyword>
<dbReference type="Gene3D" id="3.30.420.40">
    <property type="match status" value="1"/>
</dbReference>
<protein>
    <recommendedName>
        <fullName evidence="5">Ribulokinase</fullName>
    </recommendedName>
</protein>
<evidence type="ECO:0000313" key="3">
    <source>
        <dbReference type="EMBL" id="MDK6900732.1"/>
    </source>
</evidence>
<dbReference type="Proteomes" id="UP001230629">
    <property type="component" value="Unassembled WGS sequence"/>
</dbReference>
<evidence type="ECO:0000313" key="4">
    <source>
        <dbReference type="Proteomes" id="UP001230629"/>
    </source>
</evidence>
<dbReference type="SUPFAM" id="SSF53067">
    <property type="entry name" value="Actin-like ATPase domain"/>
    <property type="match status" value="1"/>
</dbReference>
<comment type="caution">
    <text evidence="3">The sequence shown here is derived from an EMBL/GenBank/DDBJ whole genome shotgun (WGS) entry which is preliminary data.</text>
</comment>
<evidence type="ECO:0008006" key="5">
    <source>
        <dbReference type="Google" id="ProtNLM"/>
    </source>
</evidence>